<dbReference type="Gene3D" id="3.30.460.20">
    <property type="entry name" value="CorA soluble domain-like"/>
    <property type="match status" value="1"/>
</dbReference>
<keyword evidence="5 8" id="KW-0812">Transmembrane</keyword>
<keyword evidence="4" id="KW-1003">Cell membrane</keyword>
<feature type="non-terminal residue" evidence="9">
    <location>
        <position position="379"/>
    </location>
</feature>
<evidence type="ECO:0000256" key="2">
    <source>
        <dbReference type="ARBA" id="ARBA00009765"/>
    </source>
</evidence>
<evidence type="ECO:0000256" key="4">
    <source>
        <dbReference type="ARBA" id="ARBA00022475"/>
    </source>
</evidence>
<accession>A0A6G1KT57</accession>
<evidence type="ECO:0000256" key="1">
    <source>
        <dbReference type="ARBA" id="ARBA00004651"/>
    </source>
</evidence>
<keyword evidence="7 8" id="KW-0472">Membrane</keyword>
<keyword evidence="10" id="KW-1185">Reference proteome</keyword>
<dbReference type="GO" id="GO:0050897">
    <property type="term" value="F:cobalt ion binding"/>
    <property type="evidence" value="ECO:0007669"/>
    <property type="project" value="TreeGrafter"/>
</dbReference>
<evidence type="ECO:0000256" key="3">
    <source>
        <dbReference type="ARBA" id="ARBA00022448"/>
    </source>
</evidence>
<comment type="similarity">
    <text evidence="2">Belongs to the CorA metal ion transporter (MIT) (TC 1.A.35) family.</text>
</comment>
<evidence type="ECO:0000256" key="7">
    <source>
        <dbReference type="ARBA" id="ARBA00023136"/>
    </source>
</evidence>
<keyword evidence="6 8" id="KW-1133">Transmembrane helix</keyword>
<evidence type="ECO:0000256" key="6">
    <source>
        <dbReference type="ARBA" id="ARBA00022989"/>
    </source>
</evidence>
<dbReference type="GO" id="GO:0005886">
    <property type="term" value="C:plasma membrane"/>
    <property type="evidence" value="ECO:0007669"/>
    <property type="project" value="UniProtKB-SubCell"/>
</dbReference>
<dbReference type="InterPro" id="IPR045861">
    <property type="entry name" value="CorA_cytoplasmic_dom"/>
</dbReference>
<dbReference type="PANTHER" id="PTHR46494:SF1">
    <property type="entry name" value="CORA FAMILY METAL ION TRANSPORTER (EUROFUNG)"/>
    <property type="match status" value="1"/>
</dbReference>
<feature type="non-terminal residue" evidence="9">
    <location>
        <position position="1"/>
    </location>
</feature>
<sequence>STNVRVIDYSSDRYDLHDLSSTSLQSFLSSTTKPTWAACRWIYINGIDRDTVHTLGRNYNLHPLALEDVMNADNPSKIDWYDDHCLLELTMQKLADVVEEPLSSPSHDSEPPKHPARRFSYAASENPKDTDIRARLHHPGRHFYQRFDMSVEQVSLFLTSSGTVITIFETSGHDILQPIHARLKTPHTILRSSNDPSMLVQAILDAIVDLSIPVSKAFADAFNELELSVLTHPSIVQSRQVYVLRSGLSSFLDLLTPTGGLLRAMCDHREDFASRAISPLTQAYLRDVQDHVTTLASRTHMAIRSTENLTSLIFNTITAKQNESVRQLTIVSIFFLPLTFLTGYFGMNFDPMPVVQEHSDAFFWWIATPVMAATTTILV</sequence>
<dbReference type="Pfam" id="PF01544">
    <property type="entry name" value="CorA"/>
    <property type="match status" value="1"/>
</dbReference>
<dbReference type="GO" id="GO:0015095">
    <property type="term" value="F:magnesium ion transmembrane transporter activity"/>
    <property type="evidence" value="ECO:0007669"/>
    <property type="project" value="TreeGrafter"/>
</dbReference>
<dbReference type="AlphaFoldDB" id="A0A6G1KT57"/>
<dbReference type="EMBL" id="ML995957">
    <property type="protein sequence ID" value="KAF2763853.1"/>
    <property type="molecule type" value="Genomic_DNA"/>
</dbReference>
<evidence type="ECO:0000313" key="10">
    <source>
        <dbReference type="Proteomes" id="UP000799436"/>
    </source>
</evidence>
<dbReference type="InterPro" id="IPR002523">
    <property type="entry name" value="MgTranspt_CorA/ZnTranspt_ZntB"/>
</dbReference>
<evidence type="ECO:0000256" key="5">
    <source>
        <dbReference type="ARBA" id="ARBA00022692"/>
    </source>
</evidence>
<dbReference type="GO" id="GO:0015087">
    <property type="term" value="F:cobalt ion transmembrane transporter activity"/>
    <property type="evidence" value="ECO:0007669"/>
    <property type="project" value="TreeGrafter"/>
</dbReference>
<dbReference type="SUPFAM" id="SSF143865">
    <property type="entry name" value="CorA soluble domain-like"/>
    <property type="match status" value="1"/>
</dbReference>
<dbReference type="Gene3D" id="1.20.58.340">
    <property type="entry name" value="Magnesium transport protein CorA, transmembrane region"/>
    <property type="match status" value="2"/>
</dbReference>
<feature type="transmembrane region" description="Helical" evidence="8">
    <location>
        <begin position="328"/>
        <end position="349"/>
    </location>
</feature>
<dbReference type="OrthoDB" id="165352at2759"/>
<name>A0A6G1KT57_9PEZI</name>
<reference evidence="9" key="1">
    <citation type="journal article" date="2020" name="Stud. Mycol.">
        <title>101 Dothideomycetes genomes: a test case for predicting lifestyles and emergence of pathogens.</title>
        <authorList>
            <person name="Haridas S."/>
            <person name="Albert R."/>
            <person name="Binder M."/>
            <person name="Bloem J."/>
            <person name="Labutti K."/>
            <person name="Salamov A."/>
            <person name="Andreopoulos B."/>
            <person name="Baker S."/>
            <person name="Barry K."/>
            <person name="Bills G."/>
            <person name="Bluhm B."/>
            <person name="Cannon C."/>
            <person name="Castanera R."/>
            <person name="Culley D."/>
            <person name="Daum C."/>
            <person name="Ezra D."/>
            <person name="Gonzalez J."/>
            <person name="Henrissat B."/>
            <person name="Kuo A."/>
            <person name="Liang C."/>
            <person name="Lipzen A."/>
            <person name="Lutzoni F."/>
            <person name="Magnuson J."/>
            <person name="Mondo S."/>
            <person name="Nolan M."/>
            <person name="Ohm R."/>
            <person name="Pangilinan J."/>
            <person name="Park H.-J."/>
            <person name="Ramirez L."/>
            <person name="Alfaro M."/>
            <person name="Sun H."/>
            <person name="Tritt A."/>
            <person name="Yoshinaga Y."/>
            <person name="Zwiers L.-H."/>
            <person name="Turgeon B."/>
            <person name="Goodwin S."/>
            <person name="Spatafora J."/>
            <person name="Crous P."/>
            <person name="Grigoriev I."/>
        </authorList>
    </citation>
    <scope>NUCLEOTIDE SEQUENCE</scope>
    <source>
        <strain evidence="9">CBS 116005</strain>
    </source>
</reference>
<keyword evidence="3" id="KW-0813">Transport</keyword>
<gene>
    <name evidence="9" type="ORF">EJ03DRAFT_245033</name>
</gene>
<evidence type="ECO:0000313" key="9">
    <source>
        <dbReference type="EMBL" id="KAF2763853.1"/>
    </source>
</evidence>
<evidence type="ECO:0000256" key="8">
    <source>
        <dbReference type="SAM" id="Phobius"/>
    </source>
</evidence>
<protein>
    <recommendedName>
        <fullName evidence="11">Mg2+ transporter protein</fullName>
    </recommendedName>
</protein>
<dbReference type="GO" id="GO:0000287">
    <property type="term" value="F:magnesium ion binding"/>
    <property type="evidence" value="ECO:0007669"/>
    <property type="project" value="TreeGrafter"/>
</dbReference>
<feature type="transmembrane region" description="Helical" evidence="8">
    <location>
        <begin position="361"/>
        <end position="378"/>
    </location>
</feature>
<dbReference type="PANTHER" id="PTHR46494">
    <property type="entry name" value="CORA FAMILY METAL ION TRANSPORTER (EUROFUNG)"/>
    <property type="match status" value="1"/>
</dbReference>
<dbReference type="SUPFAM" id="SSF144083">
    <property type="entry name" value="Magnesium transport protein CorA, transmembrane region"/>
    <property type="match status" value="1"/>
</dbReference>
<evidence type="ECO:0008006" key="11">
    <source>
        <dbReference type="Google" id="ProtNLM"/>
    </source>
</evidence>
<comment type="subcellular location">
    <subcellularLocation>
        <location evidence="1">Cell membrane</location>
        <topology evidence="1">Multi-pass membrane protein</topology>
    </subcellularLocation>
</comment>
<dbReference type="InterPro" id="IPR045863">
    <property type="entry name" value="CorA_TM1_TM2"/>
</dbReference>
<dbReference type="Proteomes" id="UP000799436">
    <property type="component" value="Unassembled WGS sequence"/>
</dbReference>
<organism evidence="9 10">
    <name type="scientific">Teratosphaeria nubilosa</name>
    <dbReference type="NCBI Taxonomy" id="161662"/>
    <lineage>
        <taxon>Eukaryota</taxon>
        <taxon>Fungi</taxon>
        <taxon>Dikarya</taxon>
        <taxon>Ascomycota</taxon>
        <taxon>Pezizomycotina</taxon>
        <taxon>Dothideomycetes</taxon>
        <taxon>Dothideomycetidae</taxon>
        <taxon>Mycosphaerellales</taxon>
        <taxon>Teratosphaeriaceae</taxon>
        <taxon>Teratosphaeria</taxon>
    </lineage>
</organism>
<proteinExistence type="inferred from homology"/>